<dbReference type="PANTHER" id="PTHR33495">
    <property type="entry name" value="ANTI-SIGMA FACTOR ANTAGONIST TM_1081-RELATED-RELATED"/>
    <property type="match status" value="1"/>
</dbReference>
<reference evidence="4 5" key="1">
    <citation type="submission" date="2022-10" db="EMBL/GenBank/DDBJ databases">
        <title>The complete genomes of actinobacterial strains from the NBC collection.</title>
        <authorList>
            <person name="Joergensen T.S."/>
            <person name="Alvarez Arevalo M."/>
            <person name="Sterndorff E.B."/>
            <person name="Faurdal D."/>
            <person name="Vuksanovic O."/>
            <person name="Mourched A.-S."/>
            <person name="Charusanti P."/>
            <person name="Shaw S."/>
            <person name="Blin K."/>
            <person name="Weber T."/>
        </authorList>
    </citation>
    <scope>NUCLEOTIDE SEQUENCE [LARGE SCALE GENOMIC DNA]</scope>
    <source>
        <strain evidence="4 5">NBC_01247</strain>
    </source>
</reference>
<dbReference type="RefSeq" id="WP_329611641.1">
    <property type="nucleotide sequence ID" value="NZ_CP108482.1"/>
</dbReference>
<dbReference type="InterPro" id="IPR003658">
    <property type="entry name" value="Anti-sigma_ant"/>
</dbReference>
<dbReference type="PANTHER" id="PTHR33495:SF2">
    <property type="entry name" value="ANTI-SIGMA FACTOR ANTAGONIST TM_1081-RELATED"/>
    <property type="match status" value="1"/>
</dbReference>
<dbReference type="Pfam" id="PF01740">
    <property type="entry name" value="STAS"/>
    <property type="match status" value="1"/>
</dbReference>
<keyword evidence="5" id="KW-1185">Reference proteome</keyword>
<gene>
    <name evidence="4" type="ORF">OG469_39140</name>
</gene>
<protein>
    <recommendedName>
        <fullName evidence="2">Anti-sigma factor antagonist</fullName>
    </recommendedName>
</protein>
<evidence type="ECO:0000256" key="1">
    <source>
        <dbReference type="ARBA" id="ARBA00009013"/>
    </source>
</evidence>
<organism evidence="4 5">
    <name type="scientific">Kitasatospora herbaricolor</name>
    <dbReference type="NCBI Taxonomy" id="68217"/>
    <lineage>
        <taxon>Bacteria</taxon>
        <taxon>Bacillati</taxon>
        <taxon>Actinomycetota</taxon>
        <taxon>Actinomycetes</taxon>
        <taxon>Kitasatosporales</taxon>
        <taxon>Streptomycetaceae</taxon>
        <taxon>Kitasatospora</taxon>
    </lineage>
</organism>
<comment type="similarity">
    <text evidence="1 2">Belongs to the anti-sigma-factor antagonist family.</text>
</comment>
<dbReference type="PROSITE" id="PS50801">
    <property type="entry name" value="STAS"/>
    <property type="match status" value="1"/>
</dbReference>
<dbReference type="InterPro" id="IPR002645">
    <property type="entry name" value="STAS_dom"/>
</dbReference>
<sequence length="122" mass="12963">MSHPTEPLFTTALHGITASPIVQAVGELDLDAATTLHTALRRALAVDPSAVVLVIDLAGVTFCDPCGLGALLRARIETERSGVTFHLARPTHAMARLLELTGADHVLTVERHEHTAPHPQAL</sequence>
<evidence type="ECO:0000256" key="2">
    <source>
        <dbReference type="RuleBase" id="RU003749"/>
    </source>
</evidence>
<dbReference type="CDD" id="cd07043">
    <property type="entry name" value="STAS_anti-anti-sigma_factors"/>
    <property type="match status" value="1"/>
</dbReference>
<evidence type="ECO:0000259" key="3">
    <source>
        <dbReference type="PROSITE" id="PS50801"/>
    </source>
</evidence>
<feature type="domain" description="STAS" evidence="3">
    <location>
        <begin position="21"/>
        <end position="122"/>
    </location>
</feature>
<accession>A0ABZ1WJD8</accession>
<dbReference type="SUPFAM" id="SSF52091">
    <property type="entry name" value="SpoIIaa-like"/>
    <property type="match status" value="1"/>
</dbReference>
<dbReference type="Proteomes" id="UP001432014">
    <property type="component" value="Chromosome"/>
</dbReference>
<evidence type="ECO:0000313" key="5">
    <source>
        <dbReference type="Proteomes" id="UP001432014"/>
    </source>
</evidence>
<proteinExistence type="inferred from homology"/>
<name>A0ABZ1WJD8_9ACTN</name>
<dbReference type="Gene3D" id="3.30.750.24">
    <property type="entry name" value="STAS domain"/>
    <property type="match status" value="1"/>
</dbReference>
<dbReference type="NCBIfam" id="TIGR00377">
    <property type="entry name" value="ant_ant_sig"/>
    <property type="match status" value="1"/>
</dbReference>
<evidence type="ECO:0000313" key="4">
    <source>
        <dbReference type="EMBL" id="WUS60983.1"/>
    </source>
</evidence>
<dbReference type="EMBL" id="CP108482">
    <property type="protein sequence ID" value="WUS60983.1"/>
    <property type="molecule type" value="Genomic_DNA"/>
</dbReference>
<dbReference type="InterPro" id="IPR036513">
    <property type="entry name" value="STAS_dom_sf"/>
</dbReference>